<reference evidence="2 3" key="1">
    <citation type="journal article" date="2023" name="J. Hered.">
        <title>Chromosome-level genome of the wood stork (Mycteria americana) provides insight into avian chromosome evolution.</title>
        <authorList>
            <person name="Flamio R. Jr."/>
            <person name="Ramstad K.M."/>
        </authorList>
    </citation>
    <scope>NUCLEOTIDE SEQUENCE [LARGE SCALE GENOMIC DNA]</scope>
    <source>
        <strain evidence="2">JAX WOST 10</strain>
    </source>
</reference>
<accession>A0AAN7PIX1</accession>
<evidence type="ECO:0000256" key="1">
    <source>
        <dbReference type="SAM" id="MobiDB-lite"/>
    </source>
</evidence>
<comment type="caution">
    <text evidence="2">The sequence shown here is derived from an EMBL/GenBank/DDBJ whole genome shotgun (WGS) entry which is preliminary data.</text>
</comment>
<proteinExistence type="predicted"/>
<sequence length="572" mass="64609">MFLFNISTNDLDADIECTISKFADDTKLGGAVDSLEGQEDLHRDLDSLEHWAMINGMKCNNNAGHKYKLGEEWLESSPAERDLGVLVGSRLNMGQQRGSWACPGSPEGKPHLGCIKHSMTSRSKQVIIPLYSALVRPHLEYCVQFWAPQFKKDVERRAIKLVKGLEGVSYEEWLKTWGLSSLERITESQNCIGWKRPLSSSSPTVNLTLLSPPLHHVPKHHIQTSFKYLQGWRLNHFPGQPLPMLDNPFSEVKFPNIQSKPPLAQLEAISSHPITCYLGEETDPHLSTTFLQVAVESNKFSLSLTESRRRRRLRGNLVALYSFLKRGSGEGVIGCMGMVQSCTQGRFRLDIRKHFFTERVVKQWNRLPREVVDAPSLSAEQPQLSQPVLVGEVFQPSDHFHGPPLDLLQQVHVFCVLRAPELDAGLQVGSHQSRAEGQNHLPRPAGHASFDAAQGTVGLLGCEHTLSAHVQLFIHQYPRVLLCRAAFNPFIPQPVLTPGVALTWVQDLALSLIEPHEVHTACEQGRFRLDIRKSYVTERVIKHWKRLPREVVELPSLEIFKRRLDEVLRDMV</sequence>
<gene>
    <name evidence="2" type="ORF">QYF61_011229</name>
</gene>
<evidence type="ECO:0000313" key="3">
    <source>
        <dbReference type="Proteomes" id="UP001333110"/>
    </source>
</evidence>
<evidence type="ECO:0000313" key="2">
    <source>
        <dbReference type="EMBL" id="KAK4824151.1"/>
    </source>
</evidence>
<protein>
    <recommendedName>
        <fullName evidence="4">Reverse transcriptase domain-containing protein</fullName>
    </recommendedName>
</protein>
<name>A0AAN7PIX1_MYCAM</name>
<dbReference type="AlphaFoldDB" id="A0AAN7PIX1"/>
<evidence type="ECO:0008006" key="4">
    <source>
        <dbReference type="Google" id="ProtNLM"/>
    </source>
</evidence>
<organism evidence="2 3">
    <name type="scientific">Mycteria americana</name>
    <name type="common">Wood stork</name>
    <dbReference type="NCBI Taxonomy" id="33587"/>
    <lineage>
        <taxon>Eukaryota</taxon>
        <taxon>Metazoa</taxon>
        <taxon>Chordata</taxon>
        <taxon>Craniata</taxon>
        <taxon>Vertebrata</taxon>
        <taxon>Euteleostomi</taxon>
        <taxon>Archelosauria</taxon>
        <taxon>Archosauria</taxon>
        <taxon>Dinosauria</taxon>
        <taxon>Saurischia</taxon>
        <taxon>Theropoda</taxon>
        <taxon>Coelurosauria</taxon>
        <taxon>Aves</taxon>
        <taxon>Neognathae</taxon>
        <taxon>Neoaves</taxon>
        <taxon>Aequornithes</taxon>
        <taxon>Ciconiiformes</taxon>
        <taxon>Ciconiidae</taxon>
        <taxon>Mycteria</taxon>
    </lineage>
</organism>
<dbReference type="Proteomes" id="UP001333110">
    <property type="component" value="Unassembled WGS sequence"/>
</dbReference>
<feature type="region of interest" description="Disordered" evidence="1">
    <location>
        <begin position="428"/>
        <end position="447"/>
    </location>
</feature>
<dbReference type="EMBL" id="JAUNZN010000003">
    <property type="protein sequence ID" value="KAK4824151.1"/>
    <property type="molecule type" value="Genomic_DNA"/>
</dbReference>
<dbReference type="PANTHER" id="PTHR33332">
    <property type="entry name" value="REVERSE TRANSCRIPTASE DOMAIN-CONTAINING PROTEIN"/>
    <property type="match status" value="1"/>
</dbReference>
<keyword evidence="3" id="KW-1185">Reference proteome</keyword>